<evidence type="ECO:0000313" key="3">
    <source>
        <dbReference type="Proteomes" id="UP000293535"/>
    </source>
</evidence>
<dbReference type="InterPro" id="IPR033469">
    <property type="entry name" value="CYTH-like_dom_sf"/>
</dbReference>
<dbReference type="PANTHER" id="PTHR21028">
    <property type="entry name" value="SI:CH211-156B7.4"/>
    <property type="match status" value="1"/>
</dbReference>
<dbReference type="SUPFAM" id="SSF55154">
    <property type="entry name" value="CYTH-like phosphatases"/>
    <property type="match status" value="1"/>
</dbReference>
<evidence type="ECO:0000313" key="2">
    <source>
        <dbReference type="EMBL" id="RYJ09639.1"/>
    </source>
</evidence>
<dbReference type="PANTHER" id="PTHR21028:SF2">
    <property type="entry name" value="CYTH DOMAIN-CONTAINING PROTEIN"/>
    <property type="match status" value="1"/>
</dbReference>
<dbReference type="EMBL" id="RZIG01000002">
    <property type="protein sequence ID" value="RYJ09639.1"/>
    <property type="molecule type" value="Genomic_DNA"/>
</dbReference>
<evidence type="ECO:0000259" key="1">
    <source>
        <dbReference type="PROSITE" id="PS51707"/>
    </source>
</evidence>
<dbReference type="PROSITE" id="PS51707">
    <property type="entry name" value="CYTH"/>
    <property type="match status" value="1"/>
</dbReference>
<name>A0A482TCA3_HALHI</name>
<dbReference type="Gene3D" id="2.40.320.10">
    <property type="entry name" value="Hypothetical Protein Pfu-838710-001"/>
    <property type="match status" value="1"/>
</dbReference>
<dbReference type="NCBIfam" id="TIGR00318">
    <property type="entry name" value="cyaB"/>
    <property type="match status" value="1"/>
</dbReference>
<comment type="caution">
    <text evidence="2">The sequence shown here is derived from an EMBL/GenBank/DDBJ whole genome shotgun (WGS) entry which is preliminary data.</text>
</comment>
<dbReference type="InterPro" id="IPR008173">
    <property type="entry name" value="Adenylyl_cyclase_CyaB"/>
</dbReference>
<sequence length="197" mass="22274">MARSTGAFFSDPVQPHSMYEVEVKVPADIEAVAERLDELGAEQVDTVIQTDTYYDAPHRDFAETDEAFRVRRETRKGETNAKVTYKGPLLEAESKSREEFETGVEDGDDIDTIVQHLGFEPAATVRKNRRVYEVREYDVTLDAVDDVGEFVEVERETDGDIEPVREGAYEVLQDLSLDPSDQQRTSYLGMLLSDANE</sequence>
<dbReference type="AlphaFoldDB" id="A0A482TCA3"/>
<protein>
    <submittedName>
        <fullName evidence="2">Class IV adenylate cyclase</fullName>
    </submittedName>
</protein>
<proteinExistence type="predicted"/>
<accession>A0A482TCA3</accession>
<dbReference type="CDD" id="cd07890">
    <property type="entry name" value="CYTH-like_AC_IV-like"/>
    <property type="match status" value="1"/>
</dbReference>
<organism evidence="2 3">
    <name type="scientific">Haloarcula hispanica</name>
    <dbReference type="NCBI Taxonomy" id="51589"/>
    <lineage>
        <taxon>Archaea</taxon>
        <taxon>Methanobacteriati</taxon>
        <taxon>Methanobacteriota</taxon>
        <taxon>Stenosarchaea group</taxon>
        <taxon>Halobacteria</taxon>
        <taxon>Halobacteriales</taxon>
        <taxon>Haloarculaceae</taxon>
        <taxon>Haloarcula</taxon>
    </lineage>
</organism>
<gene>
    <name evidence="2" type="primary">cyaB</name>
    <name evidence="2" type="ORF">ELS20_06130</name>
</gene>
<dbReference type="SMART" id="SM01118">
    <property type="entry name" value="CYTH"/>
    <property type="match status" value="1"/>
</dbReference>
<dbReference type="Proteomes" id="UP000293535">
    <property type="component" value="Unassembled WGS sequence"/>
</dbReference>
<dbReference type="InterPro" id="IPR023577">
    <property type="entry name" value="CYTH_domain"/>
</dbReference>
<feature type="domain" description="CYTH" evidence="1">
    <location>
        <begin position="18"/>
        <end position="193"/>
    </location>
</feature>
<dbReference type="Pfam" id="PF01928">
    <property type="entry name" value="CYTH"/>
    <property type="match status" value="1"/>
</dbReference>
<reference evidence="2 3" key="1">
    <citation type="submission" date="2018-12" db="EMBL/GenBank/DDBJ databases">
        <title>Draft genome sequence of Haloarcula hispinica strain 18.1, an halophilic archaeon isolated from Chott El Jerid of Southern Tunisia.</title>
        <authorList>
            <person name="Najjari A."/>
            <person name="Ben Dhia O."/>
            <person name="Ferjani R."/>
            <person name="Mahjoubi M."/>
            <person name="Sghaier H."/>
            <person name="Elshahed M."/>
            <person name="Ouzari H.I."/>
            <person name="Cherid A."/>
            <person name="Youssef N."/>
        </authorList>
    </citation>
    <scope>NUCLEOTIDE SEQUENCE [LARGE SCALE GENOMIC DNA]</scope>
    <source>
        <strain evidence="2 3">18.1</strain>
    </source>
</reference>